<accession>A0A3S5AJC9</accession>
<keyword evidence="1" id="KW-0175">Coiled coil</keyword>
<name>A0A3S5AJC9_9PLAT</name>
<organism evidence="2 3">
    <name type="scientific">Protopolystoma xenopodis</name>
    <dbReference type="NCBI Taxonomy" id="117903"/>
    <lineage>
        <taxon>Eukaryota</taxon>
        <taxon>Metazoa</taxon>
        <taxon>Spiralia</taxon>
        <taxon>Lophotrochozoa</taxon>
        <taxon>Platyhelminthes</taxon>
        <taxon>Monogenea</taxon>
        <taxon>Polyopisthocotylea</taxon>
        <taxon>Polystomatidea</taxon>
        <taxon>Polystomatidae</taxon>
        <taxon>Protopolystoma</taxon>
    </lineage>
</organism>
<dbReference type="OrthoDB" id="10254988at2759"/>
<gene>
    <name evidence="2" type="ORF">PXEA_LOCUS15071</name>
</gene>
<keyword evidence="3" id="KW-1185">Reference proteome</keyword>
<protein>
    <submittedName>
        <fullName evidence="2">Uncharacterized protein</fullName>
    </submittedName>
</protein>
<evidence type="ECO:0000313" key="3">
    <source>
        <dbReference type="Proteomes" id="UP000784294"/>
    </source>
</evidence>
<dbReference type="Proteomes" id="UP000784294">
    <property type="component" value="Unassembled WGS sequence"/>
</dbReference>
<dbReference type="AlphaFoldDB" id="A0A3S5AJC9"/>
<proteinExistence type="predicted"/>
<comment type="caution">
    <text evidence="2">The sequence shown here is derived from an EMBL/GenBank/DDBJ whole genome shotgun (WGS) entry which is preliminary data.</text>
</comment>
<feature type="coiled-coil region" evidence="1">
    <location>
        <begin position="71"/>
        <end position="105"/>
    </location>
</feature>
<reference evidence="2" key="1">
    <citation type="submission" date="2018-11" db="EMBL/GenBank/DDBJ databases">
        <authorList>
            <consortium name="Pathogen Informatics"/>
        </authorList>
    </citation>
    <scope>NUCLEOTIDE SEQUENCE</scope>
</reference>
<dbReference type="EMBL" id="CAAALY010052273">
    <property type="protein sequence ID" value="VEL21631.1"/>
    <property type="molecule type" value="Genomic_DNA"/>
</dbReference>
<evidence type="ECO:0000313" key="2">
    <source>
        <dbReference type="EMBL" id="VEL21631.1"/>
    </source>
</evidence>
<sequence>MVLLREEAAFLRDQSSGLALARDRAHLETERVVKTAREAHHRLMEAEAARETAVAQLEVANTGRTDAEARLTRATAHLELLTQMASKLEEENRTLLLQIQTLLSQNHELLTCTLENRQNHQLEEAALRFVY</sequence>
<evidence type="ECO:0000256" key="1">
    <source>
        <dbReference type="SAM" id="Coils"/>
    </source>
</evidence>